<dbReference type="Ensembl" id="ENSPCET00000013781.1">
    <property type="protein sequence ID" value="ENSPCEP00000013296.1"/>
    <property type="gene ID" value="ENSPCEG00000010558.1"/>
</dbReference>
<keyword evidence="1" id="KW-1133">Transmembrane helix</keyword>
<proteinExistence type="predicted"/>
<feature type="transmembrane region" description="Helical" evidence="1">
    <location>
        <begin position="24"/>
        <end position="42"/>
    </location>
</feature>
<keyword evidence="3" id="KW-1185">Reference proteome</keyword>
<reference evidence="2" key="2">
    <citation type="submission" date="2025-09" db="UniProtKB">
        <authorList>
            <consortium name="Ensembl"/>
        </authorList>
    </citation>
    <scope>IDENTIFICATION</scope>
</reference>
<keyword evidence="1" id="KW-0812">Transmembrane</keyword>
<protein>
    <submittedName>
        <fullName evidence="2">Uncharacterized protein</fullName>
    </submittedName>
</protein>
<dbReference type="Pfam" id="PF15839">
    <property type="entry name" value="TEX29"/>
    <property type="match status" value="1"/>
</dbReference>
<dbReference type="AlphaFoldDB" id="A0A8C8S2S3"/>
<name>A0A8C8S2S3_9SAUR</name>
<dbReference type="PANTHER" id="PTHR37339">
    <property type="entry name" value="TESTIS-EXPRESSED PROTEIN 29"/>
    <property type="match status" value="1"/>
</dbReference>
<evidence type="ECO:0000313" key="3">
    <source>
        <dbReference type="Proteomes" id="UP000694393"/>
    </source>
</evidence>
<evidence type="ECO:0000313" key="2">
    <source>
        <dbReference type="Ensembl" id="ENSPCEP00000013296.1"/>
    </source>
</evidence>
<keyword evidence="1" id="KW-0472">Membrane</keyword>
<accession>A0A8C8S2S3</accession>
<organism evidence="2 3">
    <name type="scientific">Pelusios castaneus</name>
    <name type="common">West African mud turtle</name>
    <dbReference type="NCBI Taxonomy" id="367368"/>
    <lineage>
        <taxon>Eukaryota</taxon>
        <taxon>Metazoa</taxon>
        <taxon>Chordata</taxon>
        <taxon>Craniata</taxon>
        <taxon>Vertebrata</taxon>
        <taxon>Euteleostomi</taxon>
        <taxon>Archelosauria</taxon>
        <taxon>Testudinata</taxon>
        <taxon>Testudines</taxon>
        <taxon>Pleurodira</taxon>
        <taxon>Pelomedusidae</taxon>
        <taxon>Pelusios</taxon>
    </lineage>
</organism>
<sequence>YTLQTEFQNLPCIHGNTLKANVKLIALFLVFCFFVVCELPLYEICSQNVSRIQCSILGCCFHKQICYRKAVPCKYLE</sequence>
<dbReference type="Proteomes" id="UP000694393">
    <property type="component" value="Unplaced"/>
</dbReference>
<reference evidence="2" key="1">
    <citation type="submission" date="2025-08" db="UniProtKB">
        <authorList>
            <consortium name="Ensembl"/>
        </authorList>
    </citation>
    <scope>IDENTIFICATION</scope>
</reference>
<dbReference type="PANTHER" id="PTHR37339:SF1">
    <property type="entry name" value="TESTIS-EXPRESSED PROTEIN 29"/>
    <property type="match status" value="1"/>
</dbReference>
<evidence type="ECO:0000256" key="1">
    <source>
        <dbReference type="SAM" id="Phobius"/>
    </source>
</evidence>
<dbReference type="InterPro" id="IPR031685">
    <property type="entry name" value="TEX29"/>
</dbReference>